<accession>A0AA36CTN1</accession>
<comment type="caution">
    <text evidence="1">The sequence shown here is derived from an EMBL/GenBank/DDBJ whole genome shotgun (WGS) entry which is preliminary data.</text>
</comment>
<sequence length="362" mass="41203">MYYISIYFLLISSGYAIPTASTPEPPATVTCPPAGGQHETGAIVLDHLLHKQWTVENIPEFSKAFREFLNDSAGIAELMASAKPAGHSVSDYPCTRNFTASLRAEVSIMGKRMNESLFTRSVQRSGVYEDMLRKLNDFFLKAIIAPNEISLSFACHHLSPVEMFQVYERLLNCDRMTGERATLMRGLSLTFKLVDQRPEWMLGKEEADDYENYKSNFFFLESSPPFGKFSRMVTTYPEDEPKPAYWLAFLFATRGGFSRGAVLRRLTYWAQQSNEKWAENILQLGQMTIKDLERIAFLSTVCQRVLGHEPDYMNVYNRHGLVAVAERLQRLLLAKLQFADYRAGMPSYQPPTNTFSTPANED</sequence>
<name>A0AA36CTN1_9BILA</name>
<dbReference type="EMBL" id="CATQJA010002636">
    <property type="protein sequence ID" value="CAJ0575135.1"/>
    <property type="molecule type" value="Genomic_DNA"/>
</dbReference>
<feature type="non-terminal residue" evidence="1">
    <location>
        <position position="362"/>
    </location>
</feature>
<organism evidence="1 2">
    <name type="scientific">Mesorhabditis spiculigera</name>
    <dbReference type="NCBI Taxonomy" id="96644"/>
    <lineage>
        <taxon>Eukaryota</taxon>
        <taxon>Metazoa</taxon>
        <taxon>Ecdysozoa</taxon>
        <taxon>Nematoda</taxon>
        <taxon>Chromadorea</taxon>
        <taxon>Rhabditida</taxon>
        <taxon>Rhabditina</taxon>
        <taxon>Rhabditomorpha</taxon>
        <taxon>Rhabditoidea</taxon>
        <taxon>Rhabditidae</taxon>
        <taxon>Mesorhabditinae</taxon>
        <taxon>Mesorhabditis</taxon>
    </lineage>
</organism>
<dbReference type="AlphaFoldDB" id="A0AA36CTN1"/>
<keyword evidence="2" id="KW-1185">Reference proteome</keyword>
<proteinExistence type="predicted"/>
<dbReference type="Proteomes" id="UP001177023">
    <property type="component" value="Unassembled WGS sequence"/>
</dbReference>
<protein>
    <submittedName>
        <fullName evidence="1">Uncharacterized protein</fullName>
    </submittedName>
</protein>
<evidence type="ECO:0000313" key="2">
    <source>
        <dbReference type="Proteomes" id="UP001177023"/>
    </source>
</evidence>
<gene>
    <name evidence="1" type="ORF">MSPICULIGERA_LOCUS13451</name>
</gene>
<evidence type="ECO:0000313" key="1">
    <source>
        <dbReference type="EMBL" id="CAJ0575135.1"/>
    </source>
</evidence>
<reference evidence="1" key="1">
    <citation type="submission" date="2023-06" db="EMBL/GenBank/DDBJ databases">
        <authorList>
            <person name="Delattre M."/>
        </authorList>
    </citation>
    <scope>NUCLEOTIDE SEQUENCE</scope>
    <source>
        <strain evidence="1">AF72</strain>
    </source>
</reference>